<dbReference type="InterPro" id="IPR058588">
    <property type="entry name" value="E2-CBASS"/>
</dbReference>
<dbReference type="OrthoDB" id="4736406at2"/>
<name>A0A1K2HIW8_9LACT</name>
<gene>
    <name evidence="2" type="ORF">SAMN02746068_02092</name>
</gene>
<dbReference type="RefSeq" id="WP_072353680.1">
    <property type="nucleotide sequence ID" value="NZ_FPKS01000021.1"/>
</dbReference>
<sequence length="146" mass="17061">MKSSSLQKKTLPQQCLALKSQFPNAKVQFNRNKMTIKLLLQPTELSREYLCEFIVERSGRCTVWVSGDMKKLNAVDFPHKYKVDMKNKKVQVCLYHPSKDEWNPTHWLKDSLVPWTCEWLLFYELWLSTGEWLGGGEHPSAESVQV</sequence>
<organism evidence="2 3">
    <name type="scientific">Pseudolactococcus chungangensis CAU 28 = DSM 22330</name>
    <dbReference type="NCBI Taxonomy" id="1122154"/>
    <lineage>
        <taxon>Bacteria</taxon>
        <taxon>Bacillati</taxon>
        <taxon>Bacillota</taxon>
        <taxon>Bacilli</taxon>
        <taxon>Lactobacillales</taxon>
        <taxon>Streptococcaceae</taxon>
        <taxon>Pseudolactococcus</taxon>
    </lineage>
</organism>
<reference evidence="2 3" key="1">
    <citation type="submission" date="2016-11" db="EMBL/GenBank/DDBJ databases">
        <authorList>
            <person name="Jaros S."/>
            <person name="Januszkiewicz K."/>
            <person name="Wedrychowicz H."/>
        </authorList>
    </citation>
    <scope>NUCLEOTIDE SEQUENCE [LARGE SCALE GENOMIC DNA]</scope>
    <source>
        <strain evidence="2 3">DSM 22330</strain>
    </source>
</reference>
<dbReference type="Proteomes" id="UP000185655">
    <property type="component" value="Unassembled WGS sequence"/>
</dbReference>
<dbReference type="Pfam" id="PF26395">
    <property type="entry name" value="E2-CBASS"/>
    <property type="match status" value="1"/>
</dbReference>
<protein>
    <recommendedName>
        <fullName evidence="1">Type II CBASS E2 protein domain-containing protein</fullName>
    </recommendedName>
</protein>
<evidence type="ECO:0000259" key="1">
    <source>
        <dbReference type="Pfam" id="PF26395"/>
    </source>
</evidence>
<proteinExistence type="predicted"/>
<evidence type="ECO:0000313" key="3">
    <source>
        <dbReference type="Proteomes" id="UP000185655"/>
    </source>
</evidence>
<dbReference type="EMBL" id="FPKS01000021">
    <property type="protein sequence ID" value="SFZ76800.1"/>
    <property type="molecule type" value="Genomic_DNA"/>
</dbReference>
<dbReference type="STRING" id="1122154.SAMN02746068_02092"/>
<evidence type="ECO:0000313" key="2">
    <source>
        <dbReference type="EMBL" id="SFZ76800.1"/>
    </source>
</evidence>
<dbReference type="AlphaFoldDB" id="A0A1K2HIW8"/>
<feature type="domain" description="Type II CBASS E2 protein" evidence="1">
    <location>
        <begin position="14"/>
        <end position="139"/>
    </location>
</feature>
<accession>A0A1K2HIW8</accession>